<dbReference type="Proteomes" id="UP000317650">
    <property type="component" value="Chromosome 2"/>
</dbReference>
<comment type="caution">
    <text evidence="1">The sequence shown here is derived from an EMBL/GenBank/DDBJ whole genome shotgun (WGS) entry which is preliminary data.</text>
</comment>
<sequence>MEFSVTYGTFARVSQGSGGGAFTPRRSSSARPLGILPLVLRLRSSSSSPSRLLPLPRLGRRARPFFGRKATRVHQFHSIVVSIVDGLLSAVIYQRRSWS</sequence>
<gene>
    <name evidence="1" type="ORF">C4D60_Mb02t04420</name>
</gene>
<accession>A0A4S8I887</accession>
<dbReference type="AlphaFoldDB" id="A0A4S8I887"/>
<evidence type="ECO:0000313" key="2">
    <source>
        <dbReference type="Proteomes" id="UP000317650"/>
    </source>
</evidence>
<protein>
    <submittedName>
        <fullName evidence="1">Uncharacterized protein</fullName>
    </submittedName>
</protein>
<evidence type="ECO:0000313" key="1">
    <source>
        <dbReference type="EMBL" id="THU44155.1"/>
    </source>
</evidence>
<name>A0A4S8I887_MUSBA</name>
<reference evidence="1 2" key="1">
    <citation type="journal article" date="2019" name="Nat. Plants">
        <title>Genome sequencing of Musa balbisiana reveals subgenome evolution and function divergence in polyploid bananas.</title>
        <authorList>
            <person name="Yao X."/>
        </authorList>
    </citation>
    <scope>NUCLEOTIDE SEQUENCE [LARGE SCALE GENOMIC DNA]</scope>
    <source>
        <strain evidence="2">cv. DH-PKW</strain>
        <tissue evidence="1">Leaves</tissue>
    </source>
</reference>
<keyword evidence="2" id="KW-1185">Reference proteome</keyword>
<dbReference type="EMBL" id="PYDT01000011">
    <property type="protein sequence ID" value="THU44155.1"/>
    <property type="molecule type" value="Genomic_DNA"/>
</dbReference>
<proteinExistence type="predicted"/>
<organism evidence="1 2">
    <name type="scientific">Musa balbisiana</name>
    <name type="common">Banana</name>
    <dbReference type="NCBI Taxonomy" id="52838"/>
    <lineage>
        <taxon>Eukaryota</taxon>
        <taxon>Viridiplantae</taxon>
        <taxon>Streptophyta</taxon>
        <taxon>Embryophyta</taxon>
        <taxon>Tracheophyta</taxon>
        <taxon>Spermatophyta</taxon>
        <taxon>Magnoliopsida</taxon>
        <taxon>Liliopsida</taxon>
        <taxon>Zingiberales</taxon>
        <taxon>Musaceae</taxon>
        <taxon>Musa</taxon>
    </lineage>
</organism>